<organism evidence="1 2">
    <name type="scientific">Symbiodinium microadriaticum</name>
    <name type="common">Dinoflagellate</name>
    <name type="synonym">Zooxanthella microadriatica</name>
    <dbReference type="NCBI Taxonomy" id="2951"/>
    <lineage>
        <taxon>Eukaryota</taxon>
        <taxon>Sar</taxon>
        <taxon>Alveolata</taxon>
        <taxon>Dinophyceae</taxon>
        <taxon>Suessiales</taxon>
        <taxon>Symbiodiniaceae</taxon>
        <taxon>Symbiodinium</taxon>
    </lineage>
</organism>
<feature type="non-terminal residue" evidence="1">
    <location>
        <position position="1"/>
    </location>
</feature>
<sequence length="40" mass="4519">ARDVDRFAVYLLAKGLGILIQRNLANSSLCYLLNKALLLW</sequence>
<accession>A0A1Q9EBA7</accession>
<gene>
    <name evidence="1" type="ORF">AK812_SmicGene12146</name>
</gene>
<proteinExistence type="predicted"/>
<protein>
    <submittedName>
        <fullName evidence="1">Uncharacterized protein</fullName>
    </submittedName>
</protein>
<name>A0A1Q9EBA7_SYMMI</name>
<keyword evidence="2" id="KW-1185">Reference proteome</keyword>
<dbReference type="EMBL" id="LSRX01000202">
    <property type="protein sequence ID" value="OLQ04724.1"/>
    <property type="molecule type" value="Genomic_DNA"/>
</dbReference>
<dbReference type="Proteomes" id="UP000186817">
    <property type="component" value="Unassembled WGS sequence"/>
</dbReference>
<evidence type="ECO:0000313" key="1">
    <source>
        <dbReference type="EMBL" id="OLQ04724.1"/>
    </source>
</evidence>
<evidence type="ECO:0000313" key="2">
    <source>
        <dbReference type="Proteomes" id="UP000186817"/>
    </source>
</evidence>
<dbReference type="AlphaFoldDB" id="A0A1Q9EBA7"/>
<comment type="caution">
    <text evidence="1">The sequence shown here is derived from an EMBL/GenBank/DDBJ whole genome shotgun (WGS) entry which is preliminary data.</text>
</comment>
<reference evidence="1 2" key="1">
    <citation type="submission" date="2016-02" db="EMBL/GenBank/DDBJ databases">
        <title>Genome analysis of coral dinoflagellate symbionts highlights evolutionary adaptations to a symbiotic lifestyle.</title>
        <authorList>
            <person name="Aranda M."/>
            <person name="Li Y."/>
            <person name="Liew Y.J."/>
            <person name="Baumgarten S."/>
            <person name="Simakov O."/>
            <person name="Wilson M."/>
            <person name="Piel J."/>
            <person name="Ashoor H."/>
            <person name="Bougouffa S."/>
            <person name="Bajic V.B."/>
            <person name="Ryu T."/>
            <person name="Ravasi T."/>
            <person name="Bayer T."/>
            <person name="Micklem G."/>
            <person name="Kim H."/>
            <person name="Bhak J."/>
            <person name="Lajeunesse T.C."/>
            <person name="Voolstra C.R."/>
        </authorList>
    </citation>
    <scope>NUCLEOTIDE SEQUENCE [LARGE SCALE GENOMIC DNA]</scope>
    <source>
        <strain evidence="1 2">CCMP2467</strain>
    </source>
</reference>